<geneLocation type="mitochondrion" evidence="2"/>
<reference evidence="2 3" key="1">
    <citation type="submission" date="2018-03" db="EMBL/GenBank/DDBJ databases">
        <authorList>
            <person name="Fogelqvist J."/>
        </authorList>
    </citation>
    <scope>NUCLEOTIDE SEQUENCE [LARGE SCALE GENOMIC DNA]</scope>
</reference>
<evidence type="ECO:0000313" key="2">
    <source>
        <dbReference type="EMBL" id="SPQ95063.1"/>
    </source>
</evidence>
<evidence type="ECO:0000256" key="1">
    <source>
        <dbReference type="SAM" id="MobiDB-lite"/>
    </source>
</evidence>
<feature type="region of interest" description="Disordered" evidence="1">
    <location>
        <begin position="166"/>
        <end position="328"/>
    </location>
</feature>
<accession>A0A3P3Y4F9</accession>
<organism evidence="2 3">
    <name type="scientific">Plasmodiophora brassicae</name>
    <name type="common">Clubroot disease agent</name>
    <dbReference type="NCBI Taxonomy" id="37360"/>
    <lineage>
        <taxon>Eukaryota</taxon>
        <taxon>Sar</taxon>
        <taxon>Rhizaria</taxon>
        <taxon>Endomyxa</taxon>
        <taxon>Phytomyxea</taxon>
        <taxon>Plasmodiophorida</taxon>
        <taxon>Plasmodiophoridae</taxon>
        <taxon>Plasmodiophora</taxon>
    </lineage>
</organism>
<proteinExistence type="predicted"/>
<keyword evidence="2" id="KW-0496">Mitochondrion</keyword>
<dbReference type="Proteomes" id="UP000290189">
    <property type="component" value="Unassembled WGS sequence"/>
</dbReference>
<gene>
    <name evidence="2" type="ORF">PLBR_LOCUS2278</name>
</gene>
<sequence length="556" mass="62189">MSLFAYKTVTKGAPATAAVPVALPHLTRPDRDQAARRGPDFASTARIRPSRHVDLERTIICAHARQAAVRFMRELHRERGHAELGMRQMRNRYRTKMHHIVDMQKRIPPPDFFLNQVQGWHRRCQDLQKLLDGQHKIGETQAGAFDEELRAWQDRVGHLQQRIAAYDEEARREQPPVADEDEQEERTRQAMTTSEVEPPPESDDVVLGQGSIDSDPDMIPEEEDEQQQRQDGSIEGSDEHERSSDNISEMTSGRSSGSDPDDDASAAADDDDRDDGSASASTRLSSLNTDADDGESVSDVSEPVIAVTEEPEPDPVPVQQARRSSKSIPRHPSIMALESMRKSQVDLARNAQAEYERWTQRQARIASEVAKLRSVRLTHLHKTLQELRSTARAVDSDVQAAQASLEAAVSECADITDRQNAILADIDAIGRKRVEFAEVGTVQQSERHQAEFLGRRLRAEFGEALRHLAPLLNTFSTGSDQLNVLVTCPVCLQTLRCPMMDFDARQFRCQACLGPDPSVPAVTCAELENFLSRMDVLQTHIAGIRQMQRNVAARIL</sequence>
<feature type="compositionally biased region" description="Acidic residues" evidence="1">
    <location>
        <begin position="214"/>
        <end position="225"/>
    </location>
</feature>
<name>A0A3P3Y4F9_PLABS</name>
<protein>
    <submittedName>
        <fullName evidence="2">Uncharacterized protein</fullName>
    </submittedName>
</protein>
<evidence type="ECO:0000313" key="3">
    <source>
        <dbReference type="Proteomes" id="UP000290189"/>
    </source>
</evidence>
<dbReference type="EMBL" id="OVEO01000003">
    <property type="protein sequence ID" value="SPQ95063.1"/>
    <property type="molecule type" value="Genomic_DNA"/>
</dbReference>
<dbReference type="AlphaFoldDB" id="A0A3P3Y4F9"/>
<feature type="compositionally biased region" description="Acidic residues" evidence="1">
    <location>
        <begin position="259"/>
        <end position="274"/>
    </location>
</feature>